<sequence>MKKLLQNIKAYQAVFVILTAAVMITIFILSAQDAEKSSDTSSVLTRIAVRLIDRDYDSESPEKQQEIWEKASFIVRKLAHFSIYTALGFFASFSAGKRKLFTLKSLGVIIFGFLYAVSDEFHQNFVKGRSCEFRDMMIDTGGVTTGMIISFVFMGLIFLIARKRKKNTSGQ</sequence>
<feature type="transmembrane region" description="Helical" evidence="1">
    <location>
        <begin position="100"/>
        <end position="117"/>
    </location>
</feature>
<keyword evidence="1" id="KW-1133">Transmembrane helix</keyword>
<dbReference type="AlphaFoldDB" id="W7V3P2"/>
<gene>
    <name evidence="3" type="ORF">RF007C_04900</name>
</gene>
<evidence type="ECO:0000259" key="2">
    <source>
        <dbReference type="Pfam" id="PF04892"/>
    </source>
</evidence>
<keyword evidence="1" id="KW-0472">Membrane</keyword>
<evidence type="ECO:0000313" key="4">
    <source>
        <dbReference type="Proteomes" id="UP000019365"/>
    </source>
</evidence>
<evidence type="ECO:0000313" key="3">
    <source>
        <dbReference type="EMBL" id="EWM55297.1"/>
    </source>
</evidence>
<dbReference type="Pfam" id="PF04892">
    <property type="entry name" value="VanZ"/>
    <property type="match status" value="1"/>
</dbReference>
<organism evidence="3 4">
    <name type="scientific">Ruminococcus flavefaciens 007c</name>
    <dbReference type="NCBI Taxonomy" id="1341157"/>
    <lineage>
        <taxon>Bacteria</taxon>
        <taxon>Bacillati</taxon>
        <taxon>Bacillota</taxon>
        <taxon>Clostridia</taxon>
        <taxon>Eubacteriales</taxon>
        <taxon>Oscillospiraceae</taxon>
        <taxon>Ruminococcus</taxon>
    </lineage>
</organism>
<reference evidence="3 4" key="1">
    <citation type="journal article" date="2014" name="PLoS ONE">
        <title>Rumen cellulosomics: divergent fiber-degrading strategies revealed by comparative genome-wide analysis of six ruminococcal strains.</title>
        <authorList>
            <person name="Dassa B."/>
            <person name="Borovok I."/>
            <person name="Ruimy-Israeli V."/>
            <person name="Lamed R."/>
            <person name="Flint H.J."/>
            <person name="Duncan S.H."/>
            <person name="Henrissat B."/>
            <person name="Coutinho P."/>
            <person name="Morrison M."/>
            <person name="Mosoni P."/>
            <person name="Yeoman C.J."/>
            <person name="White B.A."/>
            <person name="Bayer E.A."/>
        </authorList>
    </citation>
    <scope>NUCLEOTIDE SEQUENCE [LARGE SCALE GENOMIC DNA]</scope>
    <source>
        <strain evidence="3 4">007c</strain>
    </source>
</reference>
<keyword evidence="1" id="KW-0812">Transmembrane</keyword>
<dbReference type="EMBL" id="ATAX01000003">
    <property type="protein sequence ID" value="EWM55297.1"/>
    <property type="molecule type" value="Genomic_DNA"/>
</dbReference>
<feature type="transmembrane region" description="Helical" evidence="1">
    <location>
        <begin position="12"/>
        <end position="31"/>
    </location>
</feature>
<protein>
    <recommendedName>
        <fullName evidence="2">VanZ-like domain-containing protein</fullName>
    </recommendedName>
</protein>
<feature type="transmembrane region" description="Helical" evidence="1">
    <location>
        <begin position="73"/>
        <end position="93"/>
    </location>
</feature>
<proteinExistence type="predicted"/>
<evidence type="ECO:0000256" key="1">
    <source>
        <dbReference type="SAM" id="Phobius"/>
    </source>
</evidence>
<dbReference type="OrthoDB" id="291892at2"/>
<dbReference type="RefSeq" id="WP_019678263.1">
    <property type="nucleotide sequence ID" value="NZ_ATAX01000003.1"/>
</dbReference>
<dbReference type="Proteomes" id="UP000019365">
    <property type="component" value="Unassembled WGS sequence"/>
</dbReference>
<accession>W7V3P2</accession>
<name>W7V3P2_RUMFL</name>
<dbReference type="InterPro" id="IPR006976">
    <property type="entry name" value="VanZ-like"/>
</dbReference>
<dbReference type="NCBIfam" id="NF037970">
    <property type="entry name" value="vanZ_1"/>
    <property type="match status" value="1"/>
</dbReference>
<dbReference type="eggNOG" id="COG5652">
    <property type="taxonomic scope" value="Bacteria"/>
</dbReference>
<comment type="caution">
    <text evidence="3">The sequence shown here is derived from an EMBL/GenBank/DDBJ whole genome shotgun (WGS) entry which is preliminary data.</text>
</comment>
<feature type="domain" description="VanZ-like" evidence="2">
    <location>
        <begin position="15"/>
        <end position="153"/>
    </location>
</feature>
<feature type="transmembrane region" description="Helical" evidence="1">
    <location>
        <begin position="137"/>
        <end position="161"/>
    </location>
</feature>
<dbReference type="PATRIC" id="fig|1341157.4.peg.114"/>
<keyword evidence="4" id="KW-1185">Reference proteome</keyword>